<gene>
    <name evidence="2" type="primary">bioC_6</name>
    <name evidence="2" type="ORF">GALL_82040</name>
</gene>
<dbReference type="GO" id="GO:0102130">
    <property type="term" value="F:malonyl-CoA methyltransferase activity"/>
    <property type="evidence" value="ECO:0007669"/>
    <property type="project" value="UniProtKB-EC"/>
</dbReference>
<dbReference type="GO" id="GO:0008757">
    <property type="term" value="F:S-adenosylmethionine-dependent methyltransferase activity"/>
    <property type="evidence" value="ECO:0007669"/>
    <property type="project" value="InterPro"/>
</dbReference>
<evidence type="ECO:0000313" key="2">
    <source>
        <dbReference type="EMBL" id="OIR09798.1"/>
    </source>
</evidence>
<name>A0A1J5TCF8_9ZZZZ</name>
<dbReference type="SUPFAM" id="SSF53335">
    <property type="entry name" value="S-adenosyl-L-methionine-dependent methyltransferases"/>
    <property type="match status" value="1"/>
</dbReference>
<dbReference type="EMBL" id="MLJW01000025">
    <property type="protein sequence ID" value="OIR09798.1"/>
    <property type="molecule type" value="Genomic_DNA"/>
</dbReference>
<keyword evidence="2" id="KW-0489">Methyltransferase</keyword>
<feature type="domain" description="Methyltransferase type 11" evidence="1">
    <location>
        <begin position="39"/>
        <end position="133"/>
    </location>
</feature>
<dbReference type="InterPro" id="IPR013216">
    <property type="entry name" value="Methyltransf_11"/>
</dbReference>
<dbReference type="AlphaFoldDB" id="A0A1J5TCF8"/>
<evidence type="ECO:0000259" key="1">
    <source>
        <dbReference type="Pfam" id="PF08241"/>
    </source>
</evidence>
<accession>A0A1J5TCF8</accession>
<reference evidence="2" key="1">
    <citation type="submission" date="2016-10" db="EMBL/GenBank/DDBJ databases">
        <title>Sequence of Gallionella enrichment culture.</title>
        <authorList>
            <person name="Poehlein A."/>
            <person name="Muehling M."/>
            <person name="Daniel R."/>
        </authorList>
    </citation>
    <scope>NUCLEOTIDE SEQUENCE</scope>
</reference>
<dbReference type="GO" id="GO:0032259">
    <property type="term" value="P:methylation"/>
    <property type="evidence" value="ECO:0007669"/>
    <property type="project" value="UniProtKB-KW"/>
</dbReference>
<sequence>MSQLSARFFNYVQGAEFYRDLHQQAVSLLPPGSGSLWFDVGCGPGLVTRLAAEHGYQATGFDMDPTMIVQAKKNSSDELSISHYEVISIDELQTLGGKANVVSAASLLFVLNDKERALHQLLSCLVDGGILLVIETTDLMKPRNAWAWLLQNGFGNRNWILLLWAWTRANGRSVTPTDMNISDHRIERTDLLEGLVSAWLLSKC</sequence>
<dbReference type="CDD" id="cd02440">
    <property type="entry name" value="AdoMet_MTases"/>
    <property type="match status" value="1"/>
</dbReference>
<organism evidence="2">
    <name type="scientific">mine drainage metagenome</name>
    <dbReference type="NCBI Taxonomy" id="410659"/>
    <lineage>
        <taxon>unclassified sequences</taxon>
        <taxon>metagenomes</taxon>
        <taxon>ecological metagenomes</taxon>
    </lineage>
</organism>
<dbReference type="Gene3D" id="3.40.50.150">
    <property type="entry name" value="Vaccinia Virus protein VP39"/>
    <property type="match status" value="1"/>
</dbReference>
<comment type="caution">
    <text evidence="2">The sequence shown here is derived from an EMBL/GenBank/DDBJ whole genome shotgun (WGS) entry which is preliminary data.</text>
</comment>
<dbReference type="Pfam" id="PF08241">
    <property type="entry name" value="Methyltransf_11"/>
    <property type="match status" value="1"/>
</dbReference>
<protein>
    <submittedName>
        <fullName evidence="2">Malonyl-[acyl-carrier protein] O-methyltransferase</fullName>
        <ecNumber evidence="2">2.1.1.197</ecNumber>
    </submittedName>
</protein>
<dbReference type="EC" id="2.1.1.197" evidence="2"/>
<dbReference type="InterPro" id="IPR029063">
    <property type="entry name" value="SAM-dependent_MTases_sf"/>
</dbReference>
<proteinExistence type="predicted"/>
<keyword evidence="2" id="KW-0808">Transferase</keyword>